<sequence>MSAIVKLPGRLIPFLHLILVLVISSYSLPASPEASLRIEELREQIRHHDKLYFNEANPEISDYEYDLLVRELNELAPGSEQMPSPDSPPAPAPGDDRKSRFEKAAHAVPMRSLEKCYSAEEVKSWLQEITEHAGDDESTIVIEPKVDGLAVSMVYEDGRFVRALTRGNGQEGEDITAAVLAMGGFPLNLSTTGGDNNESGIPASAEFRGEIYLPMGKFREINSDRVERGKEPYKTARNLAAGTVRLEDLELVKTRGLKVILFSWGLWKPANDQPLTQLEYLSRLKSWGLPRIEPLDTLNVGARNVSNLPLAQYRNYLSKLDMPTDGLVLKVNSVALQSQLGTGRRSPRWAVACKFEPESAISRILAINFQVGRTGHLAPVAELEPVEVGRRTISRVSLHNGAFIHRMDIRPNDRVEVELRGDTIPTISGTFPEHRDADSRPFVFPSVCPECGVAIGTSGGLRCLNRHCPAKQVKQLLHFASSVGIKRLSEASITELRGTGQLKDFSDFFSLWKLTDIPHWKILLGLGIDGMGPVACKNLFSKLGNLENLMQLPLEAGSLRDLGLNKAQTASMAAFLGDGENIQLLKRLIRRMPRQISLEGRATGKHMTSQLENQIQDPE</sequence>
<dbReference type="PROSITE" id="PS01055">
    <property type="entry name" value="DNA_LIGASE_N1"/>
    <property type="match status" value="1"/>
</dbReference>
<dbReference type="Gene3D" id="1.10.150.20">
    <property type="entry name" value="5' to 3' exonuclease, C-terminal subdomain"/>
    <property type="match status" value="1"/>
</dbReference>
<dbReference type="InterPro" id="IPR012340">
    <property type="entry name" value="NA-bd_OB-fold"/>
</dbReference>
<dbReference type="GO" id="GO:0006281">
    <property type="term" value="P:DNA repair"/>
    <property type="evidence" value="ECO:0007669"/>
    <property type="project" value="UniProtKB-KW"/>
</dbReference>
<proteinExistence type="inferred from homology"/>
<feature type="binding site" evidence="7">
    <location>
        <position position="448"/>
    </location>
    <ligand>
        <name>Zn(2+)</name>
        <dbReference type="ChEBI" id="CHEBI:29105"/>
    </ligand>
</feature>
<dbReference type="Gene3D" id="6.20.10.30">
    <property type="match status" value="1"/>
</dbReference>
<dbReference type="AlphaFoldDB" id="A0A6B2M1S7"/>
<feature type="compositionally biased region" description="Polar residues" evidence="8">
    <location>
        <begin position="606"/>
        <end position="619"/>
    </location>
</feature>
<keyword evidence="5 7" id="KW-0234">DNA repair</keyword>
<dbReference type="RefSeq" id="WP_163965811.1">
    <property type="nucleotide sequence ID" value="NZ_JAAGNX010000003.1"/>
</dbReference>
<gene>
    <name evidence="7 10" type="primary">ligA</name>
    <name evidence="10" type="ORF">G0Q06_10900</name>
</gene>
<dbReference type="InterPro" id="IPR001679">
    <property type="entry name" value="DNA_ligase"/>
</dbReference>
<feature type="binding site" evidence="7">
    <location>
        <position position="463"/>
    </location>
    <ligand>
        <name>Zn(2+)</name>
        <dbReference type="ChEBI" id="CHEBI:29105"/>
    </ligand>
</feature>
<dbReference type="Pfam" id="PF01653">
    <property type="entry name" value="DNA_ligase_aden"/>
    <property type="match status" value="1"/>
</dbReference>
<dbReference type="GO" id="GO:0003911">
    <property type="term" value="F:DNA ligase (NAD+) activity"/>
    <property type="evidence" value="ECO:0007669"/>
    <property type="project" value="UniProtKB-UniRule"/>
</dbReference>
<dbReference type="GO" id="GO:0006260">
    <property type="term" value="P:DNA replication"/>
    <property type="evidence" value="ECO:0007669"/>
    <property type="project" value="UniProtKB-KW"/>
</dbReference>
<keyword evidence="7" id="KW-0862">Zinc</keyword>
<feature type="region of interest" description="Disordered" evidence="8">
    <location>
        <begin position="76"/>
        <end position="104"/>
    </location>
</feature>
<evidence type="ECO:0000313" key="11">
    <source>
        <dbReference type="Proteomes" id="UP000478417"/>
    </source>
</evidence>
<feature type="binding site" evidence="7">
    <location>
        <position position="210"/>
    </location>
    <ligand>
        <name>NAD(+)</name>
        <dbReference type="ChEBI" id="CHEBI:57540"/>
    </ligand>
</feature>
<evidence type="ECO:0000313" key="10">
    <source>
        <dbReference type="EMBL" id="NDV62961.1"/>
    </source>
</evidence>
<organism evidence="10 11">
    <name type="scientific">Oceanipulchritudo coccoides</name>
    <dbReference type="NCBI Taxonomy" id="2706888"/>
    <lineage>
        <taxon>Bacteria</taxon>
        <taxon>Pseudomonadati</taxon>
        <taxon>Verrucomicrobiota</taxon>
        <taxon>Opitutia</taxon>
        <taxon>Puniceicoccales</taxon>
        <taxon>Oceanipulchritudinaceae</taxon>
        <taxon>Oceanipulchritudo</taxon>
    </lineage>
</organism>
<keyword evidence="11" id="KW-1185">Reference proteome</keyword>
<evidence type="ECO:0000256" key="5">
    <source>
        <dbReference type="ARBA" id="ARBA00023204"/>
    </source>
</evidence>
<name>A0A6B2M1S7_9BACT</name>
<dbReference type="EC" id="6.5.1.2" evidence="7"/>
<keyword evidence="7" id="KW-0460">Magnesium</keyword>
<feature type="active site" description="N6-AMP-lysine intermediate" evidence="7">
    <location>
        <position position="145"/>
    </location>
</feature>
<dbReference type="InterPro" id="IPR013839">
    <property type="entry name" value="DNAligase_adenylation"/>
</dbReference>
<dbReference type="Gene3D" id="3.30.470.30">
    <property type="entry name" value="DNA ligase/mRNA capping enzyme"/>
    <property type="match status" value="1"/>
</dbReference>
<dbReference type="SUPFAM" id="SSF47781">
    <property type="entry name" value="RuvA domain 2-like"/>
    <property type="match status" value="1"/>
</dbReference>
<dbReference type="PIRSF" id="PIRSF001604">
    <property type="entry name" value="LigA"/>
    <property type="match status" value="1"/>
</dbReference>
<evidence type="ECO:0000256" key="4">
    <source>
        <dbReference type="ARBA" id="ARBA00023027"/>
    </source>
</evidence>
<dbReference type="NCBIfam" id="NF005932">
    <property type="entry name" value="PRK07956.1"/>
    <property type="match status" value="1"/>
</dbReference>
<dbReference type="SUPFAM" id="SSF56091">
    <property type="entry name" value="DNA ligase/mRNA capping enzyme, catalytic domain"/>
    <property type="match status" value="1"/>
</dbReference>
<dbReference type="InterPro" id="IPR013840">
    <property type="entry name" value="DNAligase_N"/>
</dbReference>
<keyword evidence="7" id="KW-0479">Metal-binding</keyword>
<comment type="function">
    <text evidence="7">DNA ligase that catalyzes the formation of phosphodiester linkages between 5'-phosphoryl and 3'-hydroxyl groups in double-stranded DNA using NAD as a coenzyme and as the energy source for the reaction. It is essential for DNA replication and repair of damaged DNA.</text>
</comment>
<feature type="binding site" evidence="7">
    <location>
        <position position="166"/>
    </location>
    <ligand>
        <name>NAD(+)</name>
        <dbReference type="ChEBI" id="CHEBI:57540"/>
    </ligand>
</feature>
<keyword evidence="1 7" id="KW-0436">Ligase</keyword>
<dbReference type="InterPro" id="IPR018239">
    <property type="entry name" value="DNA_ligase_AS"/>
</dbReference>
<keyword evidence="3 7" id="KW-0227">DNA damage</keyword>
<keyword evidence="4 7" id="KW-0520">NAD</keyword>
<dbReference type="InterPro" id="IPR004150">
    <property type="entry name" value="NAD_DNA_ligase_OB"/>
</dbReference>
<evidence type="ECO:0000256" key="7">
    <source>
        <dbReference type="HAMAP-Rule" id="MF_01588"/>
    </source>
</evidence>
<feature type="binding site" evidence="7">
    <location>
        <position position="143"/>
    </location>
    <ligand>
        <name>NAD(+)</name>
        <dbReference type="ChEBI" id="CHEBI:57540"/>
    </ligand>
</feature>
<feature type="binding site" evidence="7">
    <location>
        <position position="354"/>
    </location>
    <ligand>
        <name>NAD(+)</name>
        <dbReference type="ChEBI" id="CHEBI:57540"/>
    </ligand>
</feature>
<keyword evidence="2 7" id="KW-0235">DNA replication</keyword>
<comment type="catalytic activity">
    <reaction evidence="6 7">
        <text>NAD(+) + (deoxyribonucleotide)n-3'-hydroxyl + 5'-phospho-(deoxyribonucleotide)m = (deoxyribonucleotide)n+m + AMP + beta-nicotinamide D-nucleotide.</text>
        <dbReference type="EC" id="6.5.1.2"/>
    </reaction>
</comment>
<evidence type="ECO:0000256" key="2">
    <source>
        <dbReference type="ARBA" id="ARBA00022705"/>
    </source>
</evidence>
<evidence type="ECO:0000259" key="9">
    <source>
        <dbReference type="SMART" id="SM00532"/>
    </source>
</evidence>
<comment type="similarity">
    <text evidence="7">Belongs to the NAD-dependent DNA ligase family. LigA subfamily.</text>
</comment>
<feature type="binding site" evidence="7">
    <location>
        <position position="330"/>
    </location>
    <ligand>
        <name>NAD(+)</name>
        <dbReference type="ChEBI" id="CHEBI:57540"/>
    </ligand>
</feature>
<dbReference type="GO" id="GO:0046872">
    <property type="term" value="F:metal ion binding"/>
    <property type="evidence" value="ECO:0007669"/>
    <property type="project" value="UniProtKB-KW"/>
</dbReference>
<dbReference type="HAMAP" id="MF_01588">
    <property type="entry name" value="DNA_ligase_A"/>
    <property type="match status" value="1"/>
</dbReference>
<dbReference type="Gene3D" id="2.40.50.140">
    <property type="entry name" value="Nucleic acid-binding proteins"/>
    <property type="match status" value="1"/>
</dbReference>
<protein>
    <recommendedName>
        <fullName evidence="7">DNA ligase</fullName>
        <ecNumber evidence="7">6.5.1.2</ecNumber>
    </recommendedName>
    <alternativeName>
        <fullName evidence="7">Polydeoxyribonucleotide synthase [NAD(+)]</fullName>
    </alternativeName>
</protein>
<dbReference type="Proteomes" id="UP000478417">
    <property type="component" value="Unassembled WGS sequence"/>
</dbReference>
<feature type="domain" description="NAD-dependent DNA ligase N-terminal" evidence="9">
    <location>
        <begin position="33"/>
        <end position="484"/>
    </location>
</feature>
<dbReference type="SUPFAM" id="SSF50249">
    <property type="entry name" value="Nucleic acid-binding proteins"/>
    <property type="match status" value="1"/>
</dbReference>
<evidence type="ECO:0000256" key="6">
    <source>
        <dbReference type="ARBA" id="ARBA00034005"/>
    </source>
</evidence>
<feature type="binding site" evidence="7">
    <location>
        <position position="451"/>
    </location>
    <ligand>
        <name>Zn(2+)</name>
        <dbReference type="ChEBI" id="CHEBI:29105"/>
    </ligand>
</feature>
<dbReference type="InterPro" id="IPR010994">
    <property type="entry name" value="RuvA_2-like"/>
</dbReference>
<comment type="cofactor">
    <cofactor evidence="7">
        <name>Mg(2+)</name>
        <dbReference type="ChEBI" id="CHEBI:18420"/>
    </cofactor>
    <cofactor evidence="7">
        <name>Mn(2+)</name>
        <dbReference type="ChEBI" id="CHEBI:29035"/>
    </cofactor>
</comment>
<evidence type="ECO:0000256" key="8">
    <source>
        <dbReference type="SAM" id="MobiDB-lite"/>
    </source>
</evidence>
<feature type="binding site" evidence="7">
    <location>
        <begin position="112"/>
        <end position="113"/>
    </location>
    <ligand>
        <name>NAD(+)</name>
        <dbReference type="ChEBI" id="CHEBI:57540"/>
    </ligand>
</feature>
<feature type="region of interest" description="Disordered" evidence="8">
    <location>
        <begin position="600"/>
        <end position="619"/>
    </location>
</feature>
<dbReference type="Gene3D" id="1.10.287.610">
    <property type="entry name" value="Helix hairpin bin"/>
    <property type="match status" value="1"/>
</dbReference>
<evidence type="ECO:0000256" key="3">
    <source>
        <dbReference type="ARBA" id="ARBA00022763"/>
    </source>
</evidence>
<reference evidence="10 11" key="1">
    <citation type="submission" date="2020-02" db="EMBL/GenBank/DDBJ databases">
        <title>Albibacoteraceae fam. nov., the first described family within the subdivision 4 Verrucomicrobia.</title>
        <authorList>
            <person name="Xi F."/>
        </authorList>
    </citation>
    <scope>NUCLEOTIDE SEQUENCE [LARGE SCALE GENOMIC DNA]</scope>
    <source>
        <strain evidence="10 11">CK1056</strain>
    </source>
</reference>
<feature type="binding site" evidence="7">
    <location>
        <position position="468"/>
    </location>
    <ligand>
        <name>Zn(2+)</name>
        <dbReference type="ChEBI" id="CHEBI:29105"/>
    </ligand>
</feature>
<feature type="binding site" evidence="7">
    <location>
        <begin position="62"/>
        <end position="66"/>
    </location>
    <ligand>
        <name>NAD(+)</name>
        <dbReference type="ChEBI" id="CHEBI:57540"/>
    </ligand>
</feature>
<dbReference type="EMBL" id="JAAGNX010000003">
    <property type="protein sequence ID" value="NDV62961.1"/>
    <property type="molecule type" value="Genomic_DNA"/>
</dbReference>
<comment type="caution">
    <text evidence="10">The sequence shown here is derived from an EMBL/GenBank/DDBJ whole genome shotgun (WGS) entry which is preliminary data.</text>
</comment>
<feature type="compositionally biased region" description="Basic and acidic residues" evidence="8">
    <location>
        <begin position="94"/>
        <end position="104"/>
    </location>
</feature>
<dbReference type="Pfam" id="PF03120">
    <property type="entry name" value="OB_DNA_ligase"/>
    <property type="match status" value="1"/>
</dbReference>
<evidence type="ECO:0000256" key="1">
    <source>
        <dbReference type="ARBA" id="ARBA00022598"/>
    </source>
</evidence>
<dbReference type="SMART" id="SM00532">
    <property type="entry name" value="LIGANc"/>
    <property type="match status" value="1"/>
</dbReference>
<accession>A0A6B2M1S7</accession>
<keyword evidence="7" id="KW-0464">Manganese</keyword>